<comment type="cofactor">
    <cofactor evidence="7">
        <name>Zn(2+)</name>
        <dbReference type="ChEBI" id="CHEBI:29105"/>
    </cofactor>
    <text evidence="7">Binds 2 Zn(2+) ions per subunit.</text>
</comment>
<evidence type="ECO:0000256" key="7">
    <source>
        <dbReference type="HAMAP-Rule" id="MF_01374"/>
    </source>
</evidence>
<dbReference type="InterPro" id="IPR050110">
    <property type="entry name" value="Glyoxalase_II_hydrolase"/>
</dbReference>
<dbReference type="SMART" id="SM00849">
    <property type="entry name" value="Lactamase_B"/>
    <property type="match status" value="1"/>
</dbReference>
<dbReference type="Proteomes" id="UP000199698">
    <property type="component" value="Unassembled WGS sequence"/>
</dbReference>
<evidence type="ECO:0000256" key="4">
    <source>
        <dbReference type="ARBA" id="ARBA00022723"/>
    </source>
</evidence>
<organism evidence="9 10">
    <name type="scientific">Gilliamella intestini</name>
    <dbReference type="NCBI Taxonomy" id="1798183"/>
    <lineage>
        <taxon>Bacteria</taxon>
        <taxon>Pseudomonadati</taxon>
        <taxon>Pseudomonadota</taxon>
        <taxon>Gammaproteobacteria</taxon>
        <taxon>Orbales</taxon>
        <taxon>Orbaceae</taxon>
        <taxon>Gilliamella</taxon>
    </lineage>
</organism>
<dbReference type="GO" id="GO:0046872">
    <property type="term" value="F:metal ion binding"/>
    <property type="evidence" value="ECO:0007669"/>
    <property type="project" value="UniProtKB-KW"/>
</dbReference>
<feature type="binding site" evidence="7">
    <location>
        <position position="58"/>
    </location>
    <ligand>
        <name>Zn(2+)</name>
        <dbReference type="ChEBI" id="CHEBI:29105"/>
        <label>2</label>
    </ligand>
</feature>
<dbReference type="CDD" id="cd07723">
    <property type="entry name" value="hydroxyacylglutathione_hydrolase_MBL-fold"/>
    <property type="match status" value="1"/>
</dbReference>
<dbReference type="EMBL" id="FMBA01000034">
    <property type="protein sequence ID" value="SCC16328.1"/>
    <property type="molecule type" value="Genomic_DNA"/>
</dbReference>
<comment type="subunit">
    <text evidence="7">Monomer.</text>
</comment>
<evidence type="ECO:0000256" key="3">
    <source>
        <dbReference type="ARBA" id="ARBA00006759"/>
    </source>
</evidence>
<dbReference type="Pfam" id="PF00753">
    <property type="entry name" value="Lactamase_B"/>
    <property type="match status" value="2"/>
</dbReference>
<dbReference type="Gene3D" id="3.60.15.10">
    <property type="entry name" value="Ribonuclease Z/Hydroxyacylglutathione hydrolase-like"/>
    <property type="match status" value="1"/>
</dbReference>
<dbReference type="GO" id="GO:0004416">
    <property type="term" value="F:hydroxyacylglutathione hydrolase activity"/>
    <property type="evidence" value="ECO:0007669"/>
    <property type="project" value="UniProtKB-UniRule"/>
</dbReference>
<comment type="function">
    <text evidence="7">Thiolesterase that catalyzes the hydrolysis of S-D-lactoyl-glutathione to form glutathione and D-lactic acid.</text>
</comment>
<feature type="binding site" evidence="7">
    <location>
        <position position="126"/>
    </location>
    <ligand>
        <name>Zn(2+)</name>
        <dbReference type="ChEBI" id="CHEBI:29105"/>
        <label>2</label>
    </ligand>
</feature>
<reference evidence="10" key="1">
    <citation type="submission" date="2016-08" db="EMBL/GenBank/DDBJ databases">
        <authorList>
            <person name="Varghese N."/>
            <person name="Submissions Spin"/>
        </authorList>
    </citation>
    <scope>NUCLEOTIDE SEQUENCE [LARGE SCALE GENOMIC DNA]</scope>
    <source>
        <strain evidence="10">R-53144</strain>
    </source>
</reference>
<dbReference type="SUPFAM" id="SSF56281">
    <property type="entry name" value="Metallo-hydrolase/oxidoreductase"/>
    <property type="match status" value="1"/>
</dbReference>
<dbReference type="AlphaFoldDB" id="A0A1C4CBA6"/>
<dbReference type="UniPathway" id="UPA00619">
    <property type="reaction ID" value="UER00676"/>
</dbReference>
<dbReference type="STRING" id="1798183.GA0061080_10345"/>
<sequence length="211" mass="23777">MHQLHCIPALKDNYIWILTNSANQAIIIDPGEAKPVINYINKHKISPLGILLTHHHIDHTGGVCELKAQYQNIDVYGPNEIDLPINYLINQNKVDIGDFCFDVIAVPGHTLGHLAYYCSPYLFSGDTLFSAGCGRVFEGTYQQMLDSLKQLKQLPDDTLICASHEYTLSNLAFSLQMLPDDKNIKDYLDLISKKPITLPSILSKEKKLTYF</sequence>
<evidence type="ECO:0000313" key="10">
    <source>
        <dbReference type="Proteomes" id="UP000199698"/>
    </source>
</evidence>
<evidence type="ECO:0000256" key="2">
    <source>
        <dbReference type="ARBA" id="ARBA00004963"/>
    </source>
</evidence>
<dbReference type="EC" id="3.1.2.6" evidence="7"/>
<comment type="pathway">
    <text evidence="2 7">Secondary metabolite metabolism; methylglyoxal degradation; (R)-lactate from methylglyoxal: step 2/2.</text>
</comment>
<evidence type="ECO:0000313" key="9">
    <source>
        <dbReference type="EMBL" id="SCC16328.1"/>
    </source>
</evidence>
<feature type="binding site" evidence="7">
    <location>
        <position position="59"/>
    </location>
    <ligand>
        <name>Zn(2+)</name>
        <dbReference type="ChEBI" id="CHEBI:29105"/>
        <label>2</label>
    </ligand>
</feature>
<dbReference type="InterPro" id="IPR017782">
    <property type="entry name" value="Hydroxyacylglutathione_Hdrlase"/>
</dbReference>
<feature type="binding site" evidence="7">
    <location>
        <position position="126"/>
    </location>
    <ligand>
        <name>Zn(2+)</name>
        <dbReference type="ChEBI" id="CHEBI:29105"/>
        <label>1</label>
    </ligand>
</feature>
<keyword evidence="10" id="KW-1185">Reference proteome</keyword>
<feature type="binding site" evidence="7">
    <location>
        <position position="164"/>
    </location>
    <ligand>
        <name>Zn(2+)</name>
        <dbReference type="ChEBI" id="CHEBI:29105"/>
        <label>2</label>
    </ligand>
</feature>
<dbReference type="PANTHER" id="PTHR43705">
    <property type="entry name" value="HYDROXYACYLGLUTATHIONE HYDROLASE"/>
    <property type="match status" value="1"/>
</dbReference>
<dbReference type="Pfam" id="PF16123">
    <property type="entry name" value="HAGH_C"/>
    <property type="match status" value="1"/>
</dbReference>
<dbReference type="InterPro" id="IPR001279">
    <property type="entry name" value="Metallo-B-lactamas"/>
</dbReference>
<proteinExistence type="inferred from homology"/>
<dbReference type="HAMAP" id="MF_01374">
    <property type="entry name" value="Glyoxalase_2"/>
    <property type="match status" value="1"/>
</dbReference>
<comment type="similarity">
    <text evidence="3 7">Belongs to the metallo-beta-lactamase superfamily. Glyoxalase II family.</text>
</comment>
<keyword evidence="5 7" id="KW-0378">Hydrolase</keyword>
<feature type="domain" description="Metallo-beta-lactamase" evidence="8">
    <location>
        <begin position="12"/>
        <end position="164"/>
    </location>
</feature>
<evidence type="ECO:0000256" key="5">
    <source>
        <dbReference type="ARBA" id="ARBA00022801"/>
    </source>
</evidence>
<comment type="catalytic activity">
    <reaction evidence="1 7">
        <text>an S-(2-hydroxyacyl)glutathione + H2O = a 2-hydroxy carboxylate + glutathione + H(+)</text>
        <dbReference type="Rhea" id="RHEA:21864"/>
        <dbReference type="ChEBI" id="CHEBI:15377"/>
        <dbReference type="ChEBI" id="CHEBI:15378"/>
        <dbReference type="ChEBI" id="CHEBI:57925"/>
        <dbReference type="ChEBI" id="CHEBI:58896"/>
        <dbReference type="ChEBI" id="CHEBI:71261"/>
        <dbReference type="EC" id="3.1.2.6"/>
    </reaction>
</comment>
<evidence type="ECO:0000259" key="8">
    <source>
        <dbReference type="SMART" id="SM00849"/>
    </source>
</evidence>
<feature type="binding site" evidence="7">
    <location>
        <position position="56"/>
    </location>
    <ligand>
        <name>Zn(2+)</name>
        <dbReference type="ChEBI" id="CHEBI:29105"/>
        <label>1</label>
    </ligand>
</feature>
<dbReference type="InterPro" id="IPR036866">
    <property type="entry name" value="RibonucZ/Hydroxyglut_hydro"/>
</dbReference>
<keyword evidence="4 7" id="KW-0479">Metal-binding</keyword>
<keyword evidence="6 7" id="KW-0862">Zinc</keyword>
<evidence type="ECO:0000256" key="6">
    <source>
        <dbReference type="ARBA" id="ARBA00022833"/>
    </source>
</evidence>
<dbReference type="InterPro" id="IPR032282">
    <property type="entry name" value="HAGH_C"/>
</dbReference>
<dbReference type="PANTHER" id="PTHR43705:SF1">
    <property type="entry name" value="HYDROXYACYLGLUTATHIONE HYDROLASE GLOB"/>
    <property type="match status" value="1"/>
</dbReference>
<feature type="binding site" evidence="7">
    <location>
        <position position="109"/>
    </location>
    <ligand>
        <name>Zn(2+)</name>
        <dbReference type="ChEBI" id="CHEBI:29105"/>
        <label>1</label>
    </ligand>
</feature>
<gene>
    <name evidence="7" type="primary">gloB</name>
    <name evidence="9" type="ORF">GA0061080_10345</name>
</gene>
<feature type="binding site" evidence="7">
    <location>
        <position position="54"/>
    </location>
    <ligand>
        <name>Zn(2+)</name>
        <dbReference type="ChEBI" id="CHEBI:29105"/>
        <label>1</label>
    </ligand>
</feature>
<dbReference type="NCBIfam" id="TIGR03413">
    <property type="entry name" value="GSH_gloB"/>
    <property type="match status" value="1"/>
</dbReference>
<accession>A0A1C4CBA6</accession>
<dbReference type="InterPro" id="IPR035680">
    <property type="entry name" value="Clx_II_MBL"/>
</dbReference>
<name>A0A1C4CBA6_9GAMM</name>
<evidence type="ECO:0000256" key="1">
    <source>
        <dbReference type="ARBA" id="ARBA00001623"/>
    </source>
</evidence>
<protein>
    <recommendedName>
        <fullName evidence="7">Hydroxyacylglutathione hydrolase</fullName>
        <ecNumber evidence="7">3.1.2.6</ecNumber>
    </recommendedName>
    <alternativeName>
        <fullName evidence="7">Glyoxalase II</fullName>
        <shortName evidence="7">Glx II</shortName>
    </alternativeName>
</protein>
<dbReference type="GO" id="GO:0019243">
    <property type="term" value="P:methylglyoxal catabolic process to D-lactate via S-lactoyl-glutathione"/>
    <property type="evidence" value="ECO:0007669"/>
    <property type="project" value="UniProtKB-UniRule"/>
</dbReference>